<dbReference type="SUPFAM" id="SSF52317">
    <property type="entry name" value="Class I glutamine amidotransferase-like"/>
    <property type="match status" value="1"/>
</dbReference>
<dbReference type="GO" id="GO:0042073">
    <property type="term" value="P:intraciliary transport"/>
    <property type="evidence" value="ECO:0007669"/>
    <property type="project" value="TreeGrafter"/>
</dbReference>
<dbReference type="GO" id="GO:0030992">
    <property type="term" value="C:intraciliary transport particle B"/>
    <property type="evidence" value="ECO:0007669"/>
    <property type="project" value="TreeGrafter"/>
</dbReference>
<feature type="domain" description="IFT52 GIFT" evidence="5">
    <location>
        <begin position="10"/>
        <end position="81"/>
    </location>
</feature>
<dbReference type="InterPro" id="IPR023210">
    <property type="entry name" value="NADP_OxRdtase_dom"/>
</dbReference>
<feature type="domain" description="IFT52 GIFT" evidence="5">
    <location>
        <begin position="90"/>
        <end position="210"/>
    </location>
</feature>
<reference evidence="6" key="2">
    <citation type="journal article" date="2023" name="Science">
        <title>Genomic signatures of disease resistance in endangered staghorn corals.</title>
        <authorList>
            <person name="Vollmer S.V."/>
            <person name="Selwyn J.D."/>
            <person name="Despard B.A."/>
            <person name="Roesel C.L."/>
        </authorList>
    </citation>
    <scope>NUCLEOTIDE SEQUENCE</scope>
    <source>
        <strain evidence="6">K2</strain>
    </source>
</reference>
<feature type="domain" description="IFT52 central" evidence="4">
    <location>
        <begin position="226"/>
        <end position="307"/>
    </location>
</feature>
<name>A0AAD9VH36_ACRCE</name>
<evidence type="ECO:0000259" key="4">
    <source>
        <dbReference type="Pfam" id="PF23352"/>
    </source>
</evidence>
<organism evidence="6 7">
    <name type="scientific">Acropora cervicornis</name>
    <name type="common">Staghorn coral</name>
    <dbReference type="NCBI Taxonomy" id="6130"/>
    <lineage>
        <taxon>Eukaryota</taxon>
        <taxon>Metazoa</taxon>
        <taxon>Cnidaria</taxon>
        <taxon>Anthozoa</taxon>
        <taxon>Hexacorallia</taxon>
        <taxon>Scleractinia</taxon>
        <taxon>Astrocoeniina</taxon>
        <taxon>Acroporidae</taxon>
        <taxon>Acropora</taxon>
    </lineage>
</organism>
<feature type="domain" description="NADP-dependent oxidoreductase" evidence="3">
    <location>
        <begin position="386"/>
        <end position="621"/>
    </location>
</feature>
<dbReference type="CDD" id="cd19071">
    <property type="entry name" value="AKR_AKR1-5-like"/>
    <property type="match status" value="1"/>
</dbReference>
<keyword evidence="7" id="KW-1185">Reference proteome</keyword>
<dbReference type="InterPro" id="IPR029062">
    <property type="entry name" value="Class_I_gatase-like"/>
</dbReference>
<dbReference type="SUPFAM" id="SSF51430">
    <property type="entry name" value="NAD(P)-linked oxidoreductase"/>
    <property type="match status" value="1"/>
</dbReference>
<dbReference type="GO" id="GO:0005929">
    <property type="term" value="C:cilium"/>
    <property type="evidence" value="ECO:0007669"/>
    <property type="project" value="TreeGrafter"/>
</dbReference>
<dbReference type="FunFam" id="3.20.20.100:FF:000015">
    <property type="entry name" value="Oxidoreductase, aldo/keto reductase family"/>
    <property type="match status" value="1"/>
</dbReference>
<dbReference type="GO" id="GO:0016491">
    <property type="term" value="F:oxidoreductase activity"/>
    <property type="evidence" value="ECO:0007669"/>
    <property type="project" value="UniProtKB-KW"/>
</dbReference>
<reference evidence="6" key="1">
    <citation type="journal article" date="2023" name="G3 (Bethesda)">
        <title>Whole genome assembly and annotation of the endangered Caribbean coral Acropora cervicornis.</title>
        <authorList>
            <person name="Selwyn J.D."/>
            <person name="Vollmer S.V."/>
        </authorList>
    </citation>
    <scope>NUCLEOTIDE SEQUENCE</scope>
    <source>
        <strain evidence="6">K2</strain>
    </source>
</reference>
<dbReference type="PANTHER" id="PTHR12969">
    <property type="entry name" value="NGD5/OSM-6/IFT52"/>
    <property type="match status" value="1"/>
</dbReference>
<evidence type="ECO:0000256" key="1">
    <source>
        <dbReference type="ARBA" id="ARBA00007905"/>
    </source>
</evidence>
<comment type="similarity">
    <text evidence="1">Belongs to the aldo/keto reductase family.</text>
</comment>
<dbReference type="InterPro" id="IPR055458">
    <property type="entry name" value="IFT52_GIFT"/>
</dbReference>
<dbReference type="Pfam" id="PF23355">
    <property type="entry name" value="IFT52_GIFT"/>
    <property type="match status" value="2"/>
</dbReference>
<dbReference type="PRINTS" id="PR00069">
    <property type="entry name" value="ALDKETRDTASE"/>
</dbReference>
<evidence type="ECO:0000256" key="2">
    <source>
        <dbReference type="ARBA" id="ARBA00023002"/>
    </source>
</evidence>
<keyword evidence="2" id="KW-0560">Oxidoreductase</keyword>
<gene>
    <name evidence="6" type="ORF">P5673_000405</name>
</gene>
<dbReference type="EMBL" id="JARQWQ010000001">
    <property type="protein sequence ID" value="KAK2574261.1"/>
    <property type="molecule type" value="Genomic_DNA"/>
</dbReference>
<dbReference type="InterPro" id="IPR036812">
    <property type="entry name" value="NAD(P)_OxRdtase_dom_sf"/>
</dbReference>
<evidence type="ECO:0000259" key="5">
    <source>
        <dbReference type="Pfam" id="PF23355"/>
    </source>
</evidence>
<dbReference type="AlphaFoldDB" id="A0AAD9VH36"/>
<dbReference type="PROSITE" id="PS00062">
    <property type="entry name" value="ALDOKETO_REDUCTASE_2"/>
    <property type="match status" value="1"/>
</dbReference>
<dbReference type="Proteomes" id="UP001249851">
    <property type="component" value="Unassembled WGS sequence"/>
</dbReference>
<dbReference type="InterPro" id="IPR018170">
    <property type="entry name" value="Aldo/ket_reductase_CS"/>
</dbReference>
<dbReference type="Pfam" id="PF23352">
    <property type="entry name" value="IFT52_central"/>
    <property type="match status" value="1"/>
</dbReference>
<dbReference type="InterPro" id="IPR055460">
    <property type="entry name" value="IFT52_central"/>
</dbReference>
<sequence>MRKWRLSPRTRNKDEITLERIITAKVIIFGGPRRKFTVNEFDALKQYIEKGGSLLFLLGEGGESRFDTNINFLLEDYGIMILLLGQLITSISILKREINRAAGKYVPGSSDVDKNELGNSLSFVYPYGATLNVVKPAVSVLSSGSVSFPLNRPICAFHMSRYSKGKLVVVGSVHMFSDQYLDKEENAKVQDVIFQWLTTNDIQLNNIDAEDPEVSDYYYIPDTPKMSERLRVCLQEGDENVGRDFSKMFSEDLFKLDTSVVPATIRAYEDLRVKHEPLLLITPQFETPLPPLQPAVFPPTFREVQTPALDLKMINVLMFLLFLPSRIADPDDTCDSSRQNCELITSKDNYANFYTSSIQLNIMNISSTLTLNDGVKIPIFGLGVYQASAGEETRRAVTWALEKGYRQIDTAARYMNEESVGQAIRNSKIQRENVLVVTKLYDDDHGFDETLKAFNDSLGKLGLEYVDLYLMHSPVPDKVLPSWNAMVKLQQQGLIRSIGVSNFGIHHLEELKKHSNVIPSINQIEVHPFLQESDVVNYCRKEGIVVQAYSPLTRGKKLGHSSLTSIGNNHGKTTAQILLRWCVQSGYVCIPKSSRLSRIEENASIFDFHLSEEEMAILNGLEEGFRTCRPKIQAPWNG</sequence>
<comment type="caution">
    <text evidence="6">The sequence shown here is derived from an EMBL/GenBank/DDBJ whole genome shotgun (WGS) entry which is preliminary data.</text>
</comment>
<dbReference type="Pfam" id="PF00248">
    <property type="entry name" value="Aldo_ket_red"/>
    <property type="match status" value="1"/>
</dbReference>
<dbReference type="GO" id="GO:0005814">
    <property type="term" value="C:centriole"/>
    <property type="evidence" value="ECO:0007669"/>
    <property type="project" value="TreeGrafter"/>
</dbReference>
<dbReference type="GO" id="GO:0060271">
    <property type="term" value="P:cilium assembly"/>
    <property type="evidence" value="ECO:0007669"/>
    <property type="project" value="TreeGrafter"/>
</dbReference>
<evidence type="ECO:0000313" key="6">
    <source>
        <dbReference type="EMBL" id="KAK2574261.1"/>
    </source>
</evidence>
<dbReference type="PANTHER" id="PTHR12969:SF7">
    <property type="entry name" value="INTRAFLAGELLAR TRANSPORT PROTEIN 52 HOMOLOG"/>
    <property type="match status" value="1"/>
</dbReference>
<evidence type="ECO:0000313" key="7">
    <source>
        <dbReference type="Proteomes" id="UP001249851"/>
    </source>
</evidence>
<dbReference type="InterPro" id="IPR020471">
    <property type="entry name" value="AKR"/>
</dbReference>
<accession>A0AAD9VH36</accession>
<protein>
    <submittedName>
        <fullName evidence="6">Intraflagellar transport protein 52-like protein</fullName>
    </submittedName>
</protein>
<evidence type="ECO:0000259" key="3">
    <source>
        <dbReference type="Pfam" id="PF00248"/>
    </source>
</evidence>
<dbReference type="InterPro" id="IPR039975">
    <property type="entry name" value="IFT52"/>
</dbReference>
<dbReference type="Gene3D" id="3.20.20.100">
    <property type="entry name" value="NADP-dependent oxidoreductase domain"/>
    <property type="match status" value="1"/>
</dbReference>
<proteinExistence type="inferred from homology"/>